<dbReference type="RefSeq" id="WP_378293123.1">
    <property type="nucleotide sequence ID" value="NZ_JBHSON010000177.1"/>
</dbReference>
<comment type="caution">
    <text evidence="2">The sequence shown here is derived from an EMBL/GenBank/DDBJ whole genome shotgun (WGS) entry which is preliminary data.</text>
</comment>
<dbReference type="PANTHER" id="PTHR43781">
    <property type="entry name" value="SACCHAROPINE DEHYDROGENASE"/>
    <property type="match status" value="1"/>
</dbReference>
<sequence>MKIVIYGGHGYQGRLVLAELARHDTEIVLAGRNAGRLEAAAAAASRNGTGTVTATRVADSADHDALVAAFRDADAVINCAGPFTPQGAAVARAAVAAGCHYTDTSGEQFHVKEVYDACAADAERAGVRVTPAMTDGGVPGDLLARILAEHLGGGPLEEVLAGHLVTGASGMSRGSLRSLSGTADVLRTGGLAYEKGEWRGDAEPRLTAIDFPGRPGTPVIRFALQEVVTVPRHLDVTRVQGFAEAGLAELFATTVSEEAIAAMPEGPSDEERRGDHWTIVVQAVAQNGRRARASAQGPDTYGTTGVIAALGTLRMNGPAGGRTPAEVLDPAGFLDALAPYGITWTVDG</sequence>
<protein>
    <submittedName>
        <fullName evidence="2">Saccharopine dehydrogenase NADP-binding domain-containing protein</fullName>
    </submittedName>
</protein>
<dbReference type="InterPro" id="IPR036291">
    <property type="entry name" value="NAD(P)-bd_dom_sf"/>
</dbReference>
<feature type="domain" description="Saccharopine dehydrogenase NADP binding" evidence="1">
    <location>
        <begin position="3"/>
        <end position="127"/>
    </location>
</feature>
<organism evidence="2 3">
    <name type="scientific">Actinomadura rugatobispora</name>
    <dbReference type="NCBI Taxonomy" id="1994"/>
    <lineage>
        <taxon>Bacteria</taxon>
        <taxon>Bacillati</taxon>
        <taxon>Actinomycetota</taxon>
        <taxon>Actinomycetes</taxon>
        <taxon>Streptosporangiales</taxon>
        <taxon>Thermomonosporaceae</taxon>
        <taxon>Actinomadura</taxon>
    </lineage>
</organism>
<evidence type="ECO:0000313" key="3">
    <source>
        <dbReference type="Proteomes" id="UP001596074"/>
    </source>
</evidence>
<dbReference type="Gene3D" id="3.40.50.720">
    <property type="entry name" value="NAD(P)-binding Rossmann-like Domain"/>
    <property type="match status" value="1"/>
</dbReference>
<name>A0ABW1AJM9_9ACTN</name>
<reference evidence="3" key="1">
    <citation type="journal article" date="2019" name="Int. J. Syst. Evol. Microbiol.">
        <title>The Global Catalogue of Microorganisms (GCM) 10K type strain sequencing project: providing services to taxonomists for standard genome sequencing and annotation.</title>
        <authorList>
            <consortium name="The Broad Institute Genomics Platform"/>
            <consortium name="The Broad Institute Genome Sequencing Center for Infectious Disease"/>
            <person name="Wu L."/>
            <person name="Ma J."/>
        </authorList>
    </citation>
    <scope>NUCLEOTIDE SEQUENCE [LARGE SCALE GENOMIC DNA]</scope>
    <source>
        <strain evidence="3">KCTC 42087</strain>
    </source>
</reference>
<accession>A0ABW1AJM9</accession>
<dbReference type="EMBL" id="JBHSON010000177">
    <property type="protein sequence ID" value="MFC5754734.1"/>
    <property type="molecule type" value="Genomic_DNA"/>
</dbReference>
<dbReference type="Pfam" id="PF03435">
    <property type="entry name" value="Sacchrp_dh_NADP"/>
    <property type="match status" value="1"/>
</dbReference>
<evidence type="ECO:0000259" key="1">
    <source>
        <dbReference type="Pfam" id="PF03435"/>
    </source>
</evidence>
<keyword evidence="3" id="KW-1185">Reference proteome</keyword>
<dbReference type="InterPro" id="IPR005097">
    <property type="entry name" value="Sacchrp_dh_NADP-bd"/>
</dbReference>
<dbReference type="PANTHER" id="PTHR43781:SF1">
    <property type="entry name" value="SACCHAROPINE DEHYDROGENASE"/>
    <property type="match status" value="1"/>
</dbReference>
<proteinExistence type="predicted"/>
<dbReference type="SUPFAM" id="SSF51735">
    <property type="entry name" value="NAD(P)-binding Rossmann-fold domains"/>
    <property type="match status" value="1"/>
</dbReference>
<gene>
    <name evidence="2" type="ORF">ACFPZN_54755</name>
</gene>
<evidence type="ECO:0000313" key="2">
    <source>
        <dbReference type="EMBL" id="MFC5754734.1"/>
    </source>
</evidence>
<dbReference type="Proteomes" id="UP001596074">
    <property type="component" value="Unassembled WGS sequence"/>
</dbReference>